<feature type="compositionally biased region" description="Low complexity" evidence="1">
    <location>
        <begin position="228"/>
        <end position="245"/>
    </location>
</feature>
<evidence type="ECO:0000256" key="1">
    <source>
        <dbReference type="SAM" id="MobiDB-lite"/>
    </source>
</evidence>
<feature type="compositionally biased region" description="Polar residues" evidence="1">
    <location>
        <begin position="290"/>
        <end position="300"/>
    </location>
</feature>
<feature type="region of interest" description="Disordered" evidence="1">
    <location>
        <begin position="1"/>
        <end position="300"/>
    </location>
</feature>
<dbReference type="AlphaFoldDB" id="A0AAQ3KLL5"/>
<gene>
    <name evidence="2" type="ORF">Cni_G19613</name>
</gene>
<protein>
    <submittedName>
        <fullName evidence="2">La-related protein 1B-like isoform X2</fullName>
    </submittedName>
</protein>
<proteinExistence type="predicted"/>
<feature type="compositionally biased region" description="Pro residues" evidence="1">
    <location>
        <begin position="22"/>
        <end position="34"/>
    </location>
</feature>
<dbReference type="Proteomes" id="UP001327560">
    <property type="component" value="Chromosome 6"/>
</dbReference>
<dbReference type="EMBL" id="CP136895">
    <property type="protein sequence ID" value="WOL10854.1"/>
    <property type="molecule type" value="Genomic_DNA"/>
</dbReference>
<feature type="compositionally biased region" description="Low complexity" evidence="1">
    <location>
        <begin position="120"/>
        <end position="139"/>
    </location>
</feature>
<accession>A0AAQ3KLL5</accession>
<organism evidence="2 3">
    <name type="scientific">Canna indica</name>
    <name type="common">Indian-shot</name>
    <dbReference type="NCBI Taxonomy" id="4628"/>
    <lineage>
        <taxon>Eukaryota</taxon>
        <taxon>Viridiplantae</taxon>
        <taxon>Streptophyta</taxon>
        <taxon>Embryophyta</taxon>
        <taxon>Tracheophyta</taxon>
        <taxon>Spermatophyta</taxon>
        <taxon>Magnoliopsida</taxon>
        <taxon>Liliopsida</taxon>
        <taxon>Zingiberales</taxon>
        <taxon>Cannaceae</taxon>
        <taxon>Canna</taxon>
    </lineage>
</organism>
<keyword evidence="3" id="KW-1185">Reference proteome</keyword>
<evidence type="ECO:0000313" key="2">
    <source>
        <dbReference type="EMBL" id="WOL10854.1"/>
    </source>
</evidence>
<feature type="compositionally biased region" description="Low complexity" evidence="1">
    <location>
        <begin position="74"/>
        <end position="85"/>
    </location>
</feature>
<sequence>MATDAASHPWSLAPRGDHDAAPPSPSSTPPPPPIDSSDRSPQKPPPEEVAPSPSDAARSKKPAWKRPPNGSIEAGGAAVMGGSASWPALSESAKAAVTSKPPSSDALKSLSEGPVPAPSGPVVSSSSPKPNLNPSSTPNHVAPARQKSMRRSGSSSGTSSSGGAPADGGMVQSSPPPASAPMTQALPEPSPRDQPSKNTANWDHASRGSGSGSQAHDGSDHHRGFGGNRRWNNGGDSGSHHNNYSNRHDGYRRNAGGRDVQMRNPRPYLRLPVSPVAPPFLSPRPHAQPFGNSMVFSGKS</sequence>
<evidence type="ECO:0000313" key="3">
    <source>
        <dbReference type="Proteomes" id="UP001327560"/>
    </source>
</evidence>
<name>A0AAQ3KLL5_9LILI</name>
<feature type="compositionally biased region" description="Low complexity" evidence="1">
    <location>
        <begin position="152"/>
        <end position="163"/>
    </location>
</feature>
<reference evidence="2 3" key="1">
    <citation type="submission" date="2023-10" db="EMBL/GenBank/DDBJ databases">
        <title>Chromosome-scale genome assembly provides insights into flower coloration mechanisms of Canna indica.</title>
        <authorList>
            <person name="Li C."/>
        </authorList>
    </citation>
    <scope>NUCLEOTIDE SEQUENCE [LARGE SCALE GENOMIC DNA]</scope>
    <source>
        <tissue evidence="2">Flower</tissue>
    </source>
</reference>